<evidence type="ECO:0000256" key="7">
    <source>
        <dbReference type="ARBA" id="ARBA00022989"/>
    </source>
</evidence>
<dbReference type="Gramene" id="Jr13_05260_p1">
    <property type="protein sequence ID" value="cds.Jr13_05260_p1"/>
    <property type="gene ID" value="Jr13_05260"/>
</dbReference>
<dbReference type="OrthoDB" id="513951at2759"/>
<keyword evidence="10" id="KW-1185">Reference proteome</keyword>
<reference evidence="11" key="1">
    <citation type="submission" date="2025-08" db="UniProtKB">
        <authorList>
            <consortium name="RefSeq"/>
        </authorList>
    </citation>
    <scope>IDENTIFICATION</scope>
    <source>
        <tissue evidence="11">Leaves</tissue>
    </source>
</reference>
<comment type="similarity">
    <text evidence="2">Belongs to the RETICULATA family.</text>
</comment>
<keyword evidence="8" id="KW-0472">Membrane</keyword>
<dbReference type="RefSeq" id="XP_018842075.1">
    <property type="nucleotide sequence ID" value="XM_018986530.2"/>
</dbReference>
<keyword evidence="4" id="KW-0934">Plastid</keyword>
<dbReference type="GeneID" id="109007038"/>
<evidence type="ECO:0000256" key="5">
    <source>
        <dbReference type="ARBA" id="ARBA00022692"/>
    </source>
</evidence>
<dbReference type="KEGG" id="jre:109007038"/>
<keyword evidence="7" id="KW-1133">Transmembrane helix</keyword>
<dbReference type="PANTHER" id="PTHR31038:SF2">
    <property type="entry name" value="PROTEIN RETICULATA-RELATED 1, CHLOROPLASTIC"/>
    <property type="match status" value="1"/>
</dbReference>
<evidence type="ECO:0000313" key="10">
    <source>
        <dbReference type="Proteomes" id="UP000235220"/>
    </source>
</evidence>
<dbReference type="Pfam" id="PF11891">
    <property type="entry name" value="RETICULATA-like"/>
    <property type="match status" value="1"/>
</dbReference>
<feature type="compositionally biased region" description="Basic residues" evidence="9">
    <location>
        <begin position="505"/>
        <end position="519"/>
    </location>
</feature>
<feature type="region of interest" description="Disordered" evidence="9">
    <location>
        <begin position="100"/>
        <end position="150"/>
    </location>
</feature>
<organism evidence="10 11">
    <name type="scientific">Juglans regia</name>
    <name type="common">English walnut</name>
    <dbReference type="NCBI Taxonomy" id="51240"/>
    <lineage>
        <taxon>Eukaryota</taxon>
        <taxon>Viridiplantae</taxon>
        <taxon>Streptophyta</taxon>
        <taxon>Embryophyta</taxon>
        <taxon>Tracheophyta</taxon>
        <taxon>Spermatophyta</taxon>
        <taxon>Magnoliopsida</taxon>
        <taxon>eudicotyledons</taxon>
        <taxon>Gunneridae</taxon>
        <taxon>Pentapetalae</taxon>
        <taxon>rosids</taxon>
        <taxon>fabids</taxon>
        <taxon>Fagales</taxon>
        <taxon>Juglandaceae</taxon>
        <taxon>Juglans</taxon>
    </lineage>
</organism>
<name>A0A2I4GDX0_JUGRE</name>
<dbReference type="STRING" id="51240.A0A2I4GDX0"/>
<comment type="subcellular location">
    <subcellularLocation>
        <location evidence="1">Plastid</location>
        <location evidence="1">Chloroplast membrane</location>
        <topology evidence="1">Multi-pass membrane protein</topology>
    </subcellularLocation>
</comment>
<evidence type="ECO:0000256" key="6">
    <source>
        <dbReference type="ARBA" id="ARBA00022946"/>
    </source>
</evidence>
<feature type="compositionally biased region" description="Polar residues" evidence="9">
    <location>
        <begin position="102"/>
        <end position="111"/>
    </location>
</feature>
<evidence type="ECO:0000256" key="9">
    <source>
        <dbReference type="SAM" id="MobiDB-lite"/>
    </source>
</evidence>
<proteinExistence type="inferred from homology"/>
<sequence length="519" mass="56877">MSHAVFQTAQIMPIKTLSSKPKVSPLLPAAHPVAGKMARRGLVIKASASSSSPVVEGDSVIFLERCFMAPPAASAAIISPVMKGEYGSLGAVTLEKGKLDMSQKQSKSSPETAIGGGGGDIGKKINHGGGDGGDDDGDDDDYFDDFDDGDEGDEGGLFRRRKFLEELFDRKFVDAVLNEWQKTMMDLPAGFRQAYEMGLVSSAQMVKFLAINARPTTTRFISRALPEGMSRAFIGRMLADPAFLYKLLLEQAATISCSVWWELKNRKDRIKQEWDLALLNVLTISACNAIVVWSLAPCRSYGNTFHFDLQNTLQKLPNNIFERSYAFREFDMQKRIHSFFYKAAELCMVGLSAGAVQGALSNFLASKKEGRLSVTIPSMSTNALGYGAFLGLYANLRYQMLCGFDRAISSHFDVIGVALFFSTALRILNIQLGERSRLAWLGVEADPLVDSDTLLKVYNRPSEDADRPSSKWFISKNAIVSGLGLLGIKQEKGDSVAKGEPSAPKARRKRIVRKKVTTS</sequence>
<keyword evidence="5" id="KW-0812">Transmembrane</keyword>
<dbReference type="AlphaFoldDB" id="A0A2I4GDX0"/>
<dbReference type="FunCoup" id="A0A2I4GDX0">
    <property type="interactions" value="2747"/>
</dbReference>
<evidence type="ECO:0000256" key="8">
    <source>
        <dbReference type="ARBA" id="ARBA00023136"/>
    </source>
</evidence>
<evidence type="ECO:0000256" key="2">
    <source>
        <dbReference type="ARBA" id="ARBA00010793"/>
    </source>
</evidence>
<protein>
    <submittedName>
        <fullName evidence="11">Protein RETICULATA-RELATED 1, chloroplastic-like</fullName>
    </submittedName>
</protein>
<evidence type="ECO:0000256" key="1">
    <source>
        <dbReference type="ARBA" id="ARBA00004508"/>
    </source>
</evidence>
<keyword evidence="3" id="KW-0150">Chloroplast</keyword>
<accession>A0A2I4GDX0</accession>
<dbReference type="GO" id="GO:0099402">
    <property type="term" value="P:plant organ development"/>
    <property type="evidence" value="ECO:0000318"/>
    <property type="project" value="GO_Central"/>
</dbReference>
<evidence type="ECO:0000313" key="11">
    <source>
        <dbReference type="RefSeq" id="XP_018842075.1"/>
    </source>
</evidence>
<dbReference type="PANTHER" id="PTHR31038">
    <property type="entry name" value="EXPRESSED PROTEIN-RELATED"/>
    <property type="match status" value="1"/>
</dbReference>
<dbReference type="GO" id="GO:0031969">
    <property type="term" value="C:chloroplast membrane"/>
    <property type="evidence" value="ECO:0007669"/>
    <property type="project" value="UniProtKB-SubCell"/>
</dbReference>
<keyword evidence="6" id="KW-0809">Transit peptide</keyword>
<dbReference type="Proteomes" id="UP000235220">
    <property type="component" value="Chromosome 13"/>
</dbReference>
<gene>
    <name evidence="11" type="primary">LOC109007038</name>
</gene>
<feature type="region of interest" description="Disordered" evidence="9">
    <location>
        <begin position="495"/>
        <end position="519"/>
    </location>
</feature>
<evidence type="ECO:0000256" key="3">
    <source>
        <dbReference type="ARBA" id="ARBA00022528"/>
    </source>
</evidence>
<evidence type="ECO:0000256" key="4">
    <source>
        <dbReference type="ARBA" id="ARBA00022640"/>
    </source>
</evidence>
<dbReference type="InterPro" id="IPR021825">
    <property type="entry name" value="RETICULATA-related"/>
</dbReference>
<feature type="compositionally biased region" description="Acidic residues" evidence="9">
    <location>
        <begin position="132"/>
        <end position="150"/>
    </location>
</feature>